<organism evidence="1">
    <name type="scientific">marine sediment metagenome</name>
    <dbReference type="NCBI Taxonomy" id="412755"/>
    <lineage>
        <taxon>unclassified sequences</taxon>
        <taxon>metagenomes</taxon>
        <taxon>ecological metagenomes</taxon>
    </lineage>
</organism>
<reference evidence="1" key="1">
    <citation type="journal article" date="2015" name="Nature">
        <title>Complex archaea that bridge the gap between prokaryotes and eukaryotes.</title>
        <authorList>
            <person name="Spang A."/>
            <person name="Saw J.H."/>
            <person name="Jorgensen S.L."/>
            <person name="Zaremba-Niedzwiedzka K."/>
            <person name="Martijn J."/>
            <person name="Lind A.E."/>
            <person name="van Eijk R."/>
            <person name="Schleper C."/>
            <person name="Guy L."/>
            <person name="Ettema T.J."/>
        </authorList>
    </citation>
    <scope>NUCLEOTIDE SEQUENCE</scope>
</reference>
<name>A0A0F9GR97_9ZZZZ</name>
<sequence length="77" mass="8768">MWFSRGKGKTVMKDDHGHWVIEGPDDFIGWDIIAAQAFKPGVHRVEIVHYGSVSTFHMVFCKSKHLIIGLSRQMKGD</sequence>
<gene>
    <name evidence="1" type="ORF">LCGC14_1796170</name>
</gene>
<proteinExistence type="predicted"/>
<dbReference type="AlphaFoldDB" id="A0A0F9GR97"/>
<comment type="caution">
    <text evidence="1">The sequence shown here is derived from an EMBL/GenBank/DDBJ whole genome shotgun (WGS) entry which is preliminary data.</text>
</comment>
<evidence type="ECO:0000313" key="1">
    <source>
        <dbReference type="EMBL" id="KKM01270.1"/>
    </source>
</evidence>
<protein>
    <submittedName>
        <fullName evidence="1">Uncharacterized protein</fullName>
    </submittedName>
</protein>
<accession>A0A0F9GR97</accession>
<dbReference type="EMBL" id="LAZR01017238">
    <property type="protein sequence ID" value="KKM01270.1"/>
    <property type="molecule type" value="Genomic_DNA"/>
</dbReference>